<dbReference type="PANTHER" id="PTHR48080:SF2">
    <property type="entry name" value="D-GALACTONATE DEHYDRATASE"/>
    <property type="match status" value="1"/>
</dbReference>
<dbReference type="InterPro" id="IPR034593">
    <property type="entry name" value="DgoD-like"/>
</dbReference>
<dbReference type="Gene3D" id="3.20.20.120">
    <property type="entry name" value="Enolase-like C-terminal domain"/>
    <property type="match status" value="1"/>
</dbReference>
<evidence type="ECO:0000256" key="1">
    <source>
        <dbReference type="ARBA" id="ARBA00022723"/>
    </source>
</evidence>
<dbReference type="Pfam" id="PF13378">
    <property type="entry name" value="MR_MLE_C"/>
    <property type="match status" value="1"/>
</dbReference>
<dbReference type="GO" id="GO:0016829">
    <property type="term" value="F:lyase activity"/>
    <property type="evidence" value="ECO:0007669"/>
    <property type="project" value="UniProtKB-KW"/>
</dbReference>
<reference evidence="4" key="1">
    <citation type="submission" date="2020-06" db="EMBL/GenBank/DDBJ databases">
        <title>Paenibacillus sp. nov., isolated from soil.</title>
        <authorList>
            <person name="Seo Y.L."/>
        </authorList>
    </citation>
    <scope>NUCLEOTIDE SEQUENCE [LARGE SCALE GENOMIC DNA]</scope>
    <source>
        <strain evidence="4">JW14</strain>
    </source>
</reference>
<dbReference type="EMBL" id="JABWCS010000212">
    <property type="protein sequence ID" value="NUU61980.1"/>
    <property type="molecule type" value="Genomic_DNA"/>
</dbReference>
<dbReference type="AlphaFoldDB" id="A0A850EQF2"/>
<dbReference type="InterPro" id="IPR013341">
    <property type="entry name" value="Mandelate_racemase_N_dom"/>
</dbReference>
<protein>
    <submittedName>
        <fullName evidence="4">Mandelate racemase/muconate lactonizing enzyme family protein</fullName>
    </submittedName>
</protein>
<dbReference type="Pfam" id="PF02746">
    <property type="entry name" value="MR_MLE_N"/>
    <property type="match status" value="1"/>
</dbReference>
<organism evidence="4 5">
    <name type="scientific">Paenibacillus agri</name>
    <dbReference type="NCBI Taxonomy" id="2744309"/>
    <lineage>
        <taxon>Bacteria</taxon>
        <taxon>Bacillati</taxon>
        <taxon>Bacillota</taxon>
        <taxon>Bacilli</taxon>
        <taxon>Bacillales</taxon>
        <taxon>Paenibacillaceae</taxon>
        <taxon>Paenibacillus</taxon>
    </lineage>
</organism>
<dbReference type="SFLD" id="SFLDS00001">
    <property type="entry name" value="Enolase"/>
    <property type="match status" value="1"/>
</dbReference>
<dbReference type="GO" id="GO:0046872">
    <property type="term" value="F:metal ion binding"/>
    <property type="evidence" value="ECO:0007669"/>
    <property type="project" value="UniProtKB-KW"/>
</dbReference>
<gene>
    <name evidence="4" type="ORF">HPT30_16670</name>
</gene>
<evidence type="ECO:0000259" key="3">
    <source>
        <dbReference type="SMART" id="SM00922"/>
    </source>
</evidence>
<accession>A0A850EQF2</accession>
<keyword evidence="2" id="KW-0456">Lyase</keyword>
<keyword evidence="5" id="KW-1185">Reference proteome</keyword>
<evidence type="ECO:0000256" key="2">
    <source>
        <dbReference type="ARBA" id="ARBA00023239"/>
    </source>
</evidence>
<keyword evidence="1" id="KW-0479">Metal-binding</keyword>
<dbReference type="InterPro" id="IPR029017">
    <property type="entry name" value="Enolase-like_N"/>
</dbReference>
<dbReference type="RefSeq" id="WP_175372482.1">
    <property type="nucleotide sequence ID" value="NZ_JABWCS010000212.1"/>
</dbReference>
<evidence type="ECO:0000313" key="5">
    <source>
        <dbReference type="Proteomes" id="UP000564806"/>
    </source>
</evidence>
<dbReference type="InterPro" id="IPR029065">
    <property type="entry name" value="Enolase_C-like"/>
</dbReference>
<dbReference type="SUPFAM" id="SSF51604">
    <property type="entry name" value="Enolase C-terminal domain-like"/>
    <property type="match status" value="1"/>
</dbReference>
<dbReference type="SUPFAM" id="SSF54826">
    <property type="entry name" value="Enolase N-terminal domain-like"/>
    <property type="match status" value="1"/>
</dbReference>
<sequence>MSKTAAHRGHEIVRVEPILTDMHAFVEIETAGGLVGVGEIGVWAHLEAAATLAEKAGRYLIGQSADPIEYHWQALTRFGSYHGSILMGVVSAIDIALWDLKGQRLGVPVHELLGGALRDRVRVYGQIRGANQEEVIHNVTALKAAGFTAAGHLNPFLDVSSDIPLNATYAKRMSSALGVLHAVREAVGDDLDLGIELHRRLSPGEAISFARSLESVRPLFLEDPIRPDSIEAMAEVQRAIGVPIATGERIYSLHEFQRLLQAGGARYIRPCIGLCGGFTGLRKIAALAEAYDVQIIPHNPFSPVMLNANLHAAAALPNFLILEYPTASYIDHTFGTSLRGTSMVTSAPTFDAGYVTVPVSPGLGTSLAPNLRAEHPPREIPIKLRHHIDGSLVEH</sequence>
<dbReference type="CDD" id="cd03316">
    <property type="entry name" value="MR_like"/>
    <property type="match status" value="1"/>
</dbReference>
<name>A0A850EQF2_9BACL</name>
<dbReference type="SMART" id="SM00922">
    <property type="entry name" value="MR_MLE"/>
    <property type="match status" value="1"/>
</dbReference>
<dbReference type="InterPro" id="IPR013342">
    <property type="entry name" value="Mandelate_racemase_C"/>
</dbReference>
<feature type="domain" description="Mandelate racemase/muconate lactonizing enzyme C-terminal" evidence="3">
    <location>
        <begin position="132"/>
        <end position="243"/>
    </location>
</feature>
<dbReference type="PANTHER" id="PTHR48080">
    <property type="entry name" value="D-GALACTONATE DEHYDRATASE-RELATED"/>
    <property type="match status" value="1"/>
</dbReference>
<dbReference type="InterPro" id="IPR036849">
    <property type="entry name" value="Enolase-like_C_sf"/>
</dbReference>
<dbReference type="Gene3D" id="3.30.390.10">
    <property type="entry name" value="Enolase-like, N-terminal domain"/>
    <property type="match status" value="1"/>
</dbReference>
<dbReference type="Proteomes" id="UP000564806">
    <property type="component" value="Unassembled WGS sequence"/>
</dbReference>
<proteinExistence type="predicted"/>
<evidence type="ECO:0000313" key="4">
    <source>
        <dbReference type="EMBL" id="NUU61980.1"/>
    </source>
</evidence>
<comment type="caution">
    <text evidence="4">The sequence shown here is derived from an EMBL/GenBank/DDBJ whole genome shotgun (WGS) entry which is preliminary data.</text>
</comment>